<feature type="compositionally biased region" description="Polar residues" evidence="2">
    <location>
        <begin position="158"/>
        <end position="183"/>
    </location>
</feature>
<evidence type="ECO:0000256" key="1">
    <source>
        <dbReference type="SAM" id="Coils"/>
    </source>
</evidence>
<comment type="caution">
    <text evidence="3">The sequence shown here is derived from an EMBL/GenBank/DDBJ whole genome shotgun (WGS) entry which is preliminary data.</text>
</comment>
<dbReference type="GO" id="GO:0090160">
    <property type="term" value="P:Golgi to lysosome transport"/>
    <property type="evidence" value="ECO:0007669"/>
    <property type="project" value="TreeGrafter"/>
</dbReference>
<name>A0A3M6TC19_POCDA</name>
<feature type="compositionally biased region" description="Polar residues" evidence="2">
    <location>
        <begin position="99"/>
        <end position="120"/>
    </location>
</feature>
<dbReference type="GO" id="GO:0005802">
    <property type="term" value="C:trans-Golgi network"/>
    <property type="evidence" value="ECO:0007669"/>
    <property type="project" value="TreeGrafter"/>
</dbReference>
<evidence type="ECO:0000313" key="3">
    <source>
        <dbReference type="EMBL" id="RMX38910.1"/>
    </source>
</evidence>
<evidence type="ECO:0000313" key="4">
    <source>
        <dbReference type="Proteomes" id="UP000275408"/>
    </source>
</evidence>
<reference evidence="3 4" key="1">
    <citation type="journal article" date="2018" name="Sci. Rep.">
        <title>Comparative analysis of the Pocillopora damicornis genome highlights role of immune system in coral evolution.</title>
        <authorList>
            <person name="Cunning R."/>
            <person name="Bay R.A."/>
            <person name="Gillette P."/>
            <person name="Baker A.C."/>
            <person name="Traylor-Knowles N."/>
        </authorList>
    </citation>
    <scope>NUCLEOTIDE SEQUENCE [LARGE SCALE GENOMIC DNA]</scope>
    <source>
        <strain evidence="3">RSMAS</strain>
        <tissue evidence="3">Whole animal</tissue>
    </source>
</reference>
<keyword evidence="4" id="KW-1185">Reference proteome</keyword>
<feature type="compositionally biased region" description="Basic and acidic residues" evidence="2">
    <location>
        <begin position="121"/>
        <end position="134"/>
    </location>
</feature>
<evidence type="ECO:0008006" key="5">
    <source>
        <dbReference type="Google" id="ProtNLM"/>
    </source>
</evidence>
<dbReference type="AlphaFoldDB" id="A0A3M6TC19"/>
<feature type="coiled-coil region" evidence="1">
    <location>
        <begin position="243"/>
        <end position="326"/>
    </location>
</feature>
<dbReference type="STRING" id="46731.A0A3M6TC19"/>
<dbReference type="GO" id="GO:0005829">
    <property type="term" value="C:cytosol"/>
    <property type="evidence" value="ECO:0007669"/>
    <property type="project" value="GOC"/>
</dbReference>
<feature type="coiled-coil region" evidence="1">
    <location>
        <begin position="485"/>
        <end position="534"/>
    </location>
</feature>
<feature type="region of interest" description="Disordered" evidence="2">
    <location>
        <begin position="1"/>
        <end position="134"/>
    </location>
</feature>
<dbReference type="PANTHER" id="PTHR35072:SF1">
    <property type="entry name" value="COILED-COIL DOMAIN-CONTAINING PROTEIN 91"/>
    <property type="match status" value="1"/>
</dbReference>
<dbReference type="Proteomes" id="UP000275408">
    <property type="component" value="Unassembled WGS sequence"/>
</dbReference>
<evidence type="ECO:0000256" key="2">
    <source>
        <dbReference type="SAM" id="MobiDB-lite"/>
    </source>
</evidence>
<protein>
    <recommendedName>
        <fullName evidence="5">Coiled-coil domain-containing protein 91</fullName>
    </recommendedName>
</protein>
<feature type="region of interest" description="Disordered" evidence="2">
    <location>
        <begin position="383"/>
        <end position="421"/>
    </location>
</feature>
<sequence length="569" mass="64649">MMDGNTWADFGSSAGNEESDDDDWADFGGFESATPAANGSSAPGSLITWAAVAPPSSSPTTSGILPSNIAPSFNTSSKTDKSSTSSIQNPPAVSDHSDFINSFLLNNQNVSPATSASSGKSLKEEENKPDYKTEYDSFHADFSSFLAESLTEPVETISDPSNKEQGQQLQTQASHTSGGNSAVTDEKFIPSYITAVNQQTQENSPNTFNTLDKEVSSAQDILSVVMAQQQPSSMFEKPTDSTHKELTQQLHDANKINKELEEKMDGLQEKLSIAEKEKLKLREDLNALLEKDKTLEEESQNLTEMLAKQTEKYQHLQEQHENQVKEIRKAGHDTLAVIVEEYKELSRKAVLEQQECNKNEIEKLLEDQKNKFQGFLQDQQESFERTLQEERKQNEQKTSDLLDEEKQRHKEEIESHLEKERLKSKEALDKAIEDANQQCTEAVEAARKEERRKYEEFITEHEEAIKTITDREGHRLQRLVEDAMKEEREASKVVLEEALKEERQRGKEFAEEIKEETKKEMLEYSRVRQEADRAVRQKYLHGLDLFLESARAQLKMLMEDQREKDPVSD</sequence>
<accession>A0A3M6TC19</accession>
<keyword evidence="1" id="KW-0175">Coiled coil</keyword>
<dbReference type="PANTHER" id="PTHR35072">
    <property type="entry name" value="COILED-COIL DOMAIN-CONTAINING PROTEIN 91"/>
    <property type="match status" value="1"/>
</dbReference>
<dbReference type="OMA" id="IQQSAHT"/>
<proteinExistence type="predicted"/>
<dbReference type="EMBL" id="RCHS01003914">
    <property type="protein sequence ID" value="RMX38910.1"/>
    <property type="molecule type" value="Genomic_DNA"/>
</dbReference>
<feature type="region of interest" description="Disordered" evidence="2">
    <location>
        <begin position="151"/>
        <end position="183"/>
    </location>
</feature>
<dbReference type="OrthoDB" id="6146069at2759"/>
<feature type="compositionally biased region" description="Polar residues" evidence="2">
    <location>
        <begin position="63"/>
        <end position="74"/>
    </location>
</feature>
<organism evidence="3 4">
    <name type="scientific">Pocillopora damicornis</name>
    <name type="common">Cauliflower coral</name>
    <name type="synonym">Millepora damicornis</name>
    <dbReference type="NCBI Taxonomy" id="46731"/>
    <lineage>
        <taxon>Eukaryota</taxon>
        <taxon>Metazoa</taxon>
        <taxon>Cnidaria</taxon>
        <taxon>Anthozoa</taxon>
        <taxon>Hexacorallia</taxon>
        <taxon>Scleractinia</taxon>
        <taxon>Astrocoeniina</taxon>
        <taxon>Pocilloporidae</taxon>
        <taxon>Pocillopora</taxon>
    </lineage>
</organism>
<dbReference type="InterPro" id="IPR034592">
    <property type="entry name" value="CCDC91"/>
</dbReference>
<gene>
    <name evidence="3" type="ORF">pdam_00018928</name>
</gene>